<dbReference type="EMBL" id="WSFO01000004">
    <property type="protein sequence ID" value="KAE9630524.1"/>
    <property type="molecule type" value="Genomic_DNA"/>
</dbReference>
<proteinExistence type="predicted"/>
<dbReference type="AlphaFoldDB" id="A0A6A4RL57"/>
<dbReference type="SUPFAM" id="SSF54593">
    <property type="entry name" value="Glyoxalase/Bleomycin resistance protein/Dihydroxybiphenyl dioxygenase"/>
    <property type="match status" value="1"/>
</dbReference>
<dbReference type="RefSeq" id="WP_158978870.1">
    <property type="nucleotide sequence ID" value="NZ_WSFO01000004.1"/>
</dbReference>
<reference evidence="2 3" key="1">
    <citation type="submission" date="2019-12" db="EMBL/GenBank/DDBJ databases">
        <authorList>
            <person name="Zhang Y.-J."/>
        </authorList>
    </citation>
    <scope>NUCLEOTIDE SEQUENCE [LARGE SCALE GENOMIC DNA]</scope>
    <source>
        <strain evidence="2 3">H18S-6</strain>
    </source>
</reference>
<comment type="caution">
    <text evidence="2">The sequence shown here is derived from an EMBL/GenBank/DDBJ whole genome shotgun (WGS) entry which is preliminary data.</text>
</comment>
<dbReference type="Proteomes" id="UP000441586">
    <property type="component" value="Unassembled WGS sequence"/>
</dbReference>
<evidence type="ECO:0000259" key="1">
    <source>
        <dbReference type="Pfam" id="PF00903"/>
    </source>
</evidence>
<dbReference type="PANTHER" id="PTHR35006">
    <property type="entry name" value="GLYOXALASE FAMILY PROTEIN (AFU_ORTHOLOGUE AFUA_5G14830)"/>
    <property type="match status" value="1"/>
</dbReference>
<evidence type="ECO:0000313" key="3">
    <source>
        <dbReference type="Proteomes" id="UP000441586"/>
    </source>
</evidence>
<evidence type="ECO:0000313" key="2">
    <source>
        <dbReference type="EMBL" id="KAE9630524.1"/>
    </source>
</evidence>
<protein>
    <submittedName>
        <fullName evidence="2">VOC family protein</fullName>
    </submittedName>
</protein>
<dbReference type="InterPro" id="IPR004360">
    <property type="entry name" value="Glyas_Fos-R_dOase_dom"/>
</dbReference>
<dbReference type="Gene3D" id="3.10.180.10">
    <property type="entry name" value="2,3-Dihydroxybiphenyl 1,2-Dioxygenase, domain 1"/>
    <property type="match status" value="1"/>
</dbReference>
<sequence length="124" mass="13020">MIGYITIGTNELARSIAFYDALMETVGIQRLWAHGNMAAWGPSRNDPAFCVATPFDGGPATAGNGSMIALKMPDRDAVDKIHAKALALGGTDDGAVGPRGDHGFYGGYFRDLDGNKLNAYVPGS</sequence>
<feature type="domain" description="Glyoxalase/fosfomycin resistance/dioxygenase" evidence="1">
    <location>
        <begin position="2"/>
        <end position="117"/>
    </location>
</feature>
<name>A0A6A4RL57_9RHOB</name>
<organism evidence="2 3">
    <name type="scientific">Parasedimentitalea maritima</name>
    <dbReference type="NCBI Taxonomy" id="2578117"/>
    <lineage>
        <taxon>Bacteria</taxon>
        <taxon>Pseudomonadati</taxon>
        <taxon>Pseudomonadota</taxon>
        <taxon>Alphaproteobacteria</taxon>
        <taxon>Rhodobacterales</taxon>
        <taxon>Paracoccaceae</taxon>
        <taxon>Parasedimentitalea</taxon>
    </lineage>
</organism>
<dbReference type="InterPro" id="IPR029068">
    <property type="entry name" value="Glyas_Bleomycin-R_OHBP_Dase"/>
</dbReference>
<dbReference type="CDD" id="cd07262">
    <property type="entry name" value="VOC_like"/>
    <property type="match status" value="1"/>
</dbReference>
<dbReference type="PANTHER" id="PTHR35006:SF2">
    <property type="entry name" value="GLYOXALASE FAMILY PROTEIN (AFU_ORTHOLOGUE AFUA_5G14830)"/>
    <property type="match status" value="1"/>
</dbReference>
<gene>
    <name evidence="2" type="ORF">GP644_08985</name>
</gene>
<dbReference type="Pfam" id="PF00903">
    <property type="entry name" value="Glyoxalase"/>
    <property type="match status" value="1"/>
</dbReference>
<accession>A0A6A4RL57</accession>